<feature type="region of interest" description="Disordered" evidence="2">
    <location>
        <begin position="127"/>
        <end position="146"/>
    </location>
</feature>
<dbReference type="RefSeq" id="WP_116332757.1">
    <property type="nucleotide sequence ID" value="NZ_LT992560.1"/>
</dbReference>
<feature type="compositionally biased region" description="Basic and acidic residues" evidence="2">
    <location>
        <begin position="127"/>
        <end position="137"/>
    </location>
</feature>
<dbReference type="InterPro" id="IPR011008">
    <property type="entry name" value="Dimeric_a/b-barrel"/>
</dbReference>
<evidence type="ECO:0000256" key="1">
    <source>
        <dbReference type="ARBA" id="ARBA00007689"/>
    </source>
</evidence>
<comment type="caution">
    <text evidence="4">The sequence shown here is derived from an EMBL/GenBank/DDBJ whole genome shotgun (WGS) entry which is preliminary data.</text>
</comment>
<dbReference type="Pfam" id="PF03795">
    <property type="entry name" value="YCII"/>
    <property type="match status" value="1"/>
</dbReference>
<proteinExistence type="inferred from homology"/>
<evidence type="ECO:0000259" key="3">
    <source>
        <dbReference type="Pfam" id="PF03795"/>
    </source>
</evidence>
<accession>A0A375EE22</accession>
<dbReference type="Gene3D" id="3.30.70.1060">
    <property type="entry name" value="Dimeric alpha+beta barrel"/>
    <property type="match status" value="1"/>
</dbReference>
<evidence type="ECO:0000313" key="4">
    <source>
        <dbReference type="EMBL" id="SOZ74185.1"/>
    </source>
</evidence>
<name>A0A375EE22_9BURK</name>
<evidence type="ECO:0000256" key="2">
    <source>
        <dbReference type="SAM" id="MobiDB-lite"/>
    </source>
</evidence>
<dbReference type="PANTHER" id="PTHR35174:SF4">
    <property type="entry name" value="BLL7163 PROTEIN"/>
    <property type="match status" value="1"/>
</dbReference>
<comment type="similarity">
    <text evidence="1">Belongs to the YciI family.</text>
</comment>
<dbReference type="Proteomes" id="UP000256952">
    <property type="component" value="Chromosome CBM2613_b"/>
</dbReference>
<sequence length="146" mass="16225">MRVMVIVKATSDSEAGKMPGTELLAAMGNFNEELVKAGIMLAGEGLQPSAKGKRVRFAGSQRTVTDGPFARPEELVAGFWLWQVKSMDEAVEWVKRCPSPMEGESDIEIRPLFELEDFGAELTPELREQEERLREQAARTARSQQG</sequence>
<gene>
    <name evidence="4" type="ORF">CBM2613_B80049</name>
</gene>
<dbReference type="EMBL" id="OFTH01000050">
    <property type="protein sequence ID" value="SOZ74185.1"/>
    <property type="molecule type" value="Genomic_DNA"/>
</dbReference>
<dbReference type="AlphaFoldDB" id="A0A375EE22"/>
<protein>
    <submittedName>
        <fullName evidence="4">Dehydrogenase</fullName>
    </submittedName>
</protein>
<dbReference type="InterPro" id="IPR005545">
    <property type="entry name" value="YCII"/>
</dbReference>
<organism evidence="4">
    <name type="scientific">Cupriavidus taiwanensis</name>
    <dbReference type="NCBI Taxonomy" id="164546"/>
    <lineage>
        <taxon>Bacteria</taxon>
        <taxon>Pseudomonadati</taxon>
        <taxon>Pseudomonadota</taxon>
        <taxon>Betaproteobacteria</taxon>
        <taxon>Burkholderiales</taxon>
        <taxon>Burkholderiaceae</taxon>
        <taxon>Cupriavidus</taxon>
    </lineage>
</organism>
<reference evidence="4" key="1">
    <citation type="submission" date="2018-01" db="EMBL/GenBank/DDBJ databases">
        <authorList>
            <person name="Clerissi C."/>
        </authorList>
    </citation>
    <scope>NUCLEOTIDE SEQUENCE</scope>
    <source>
        <strain evidence="4">Cupriavidus taiwanensis STM 8556</strain>
    </source>
</reference>
<dbReference type="SUPFAM" id="SSF54909">
    <property type="entry name" value="Dimeric alpha+beta barrel"/>
    <property type="match status" value="1"/>
</dbReference>
<feature type="domain" description="YCII-related" evidence="3">
    <location>
        <begin position="1"/>
        <end position="111"/>
    </location>
</feature>
<dbReference type="PANTHER" id="PTHR35174">
    <property type="entry name" value="BLL7171 PROTEIN-RELATED"/>
    <property type="match status" value="1"/>
</dbReference>